<dbReference type="Proteomes" id="UP000256779">
    <property type="component" value="Unassembled WGS sequence"/>
</dbReference>
<dbReference type="OrthoDB" id="9803155at2"/>
<feature type="binding site" evidence="9">
    <location>
        <position position="160"/>
    </location>
    <ligand>
        <name>substrate</name>
    </ligand>
</feature>
<evidence type="ECO:0000256" key="7">
    <source>
        <dbReference type="ARBA" id="ARBA00022840"/>
    </source>
</evidence>
<evidence type="ECO:0000313" key="11">
    <source>
        <dbReference type="EMBL" id="RED93201.1"/>
    </source>
</evidence>
<dbReference type="InterPro" id="IPR036393">
    <property type="entry name" value="AceGlu_kinase-like_sf"/>
</dbReference>
<dbReference type="EMBL" id="QREG01000026">
    <property type="protein sequence ID" value="RED93201.1"/>
    <property type="molecule type" value="Genomic_DNA"/>
</dbReference>
<dbReference type="GO" id="GO:0042450">
    <property type="term" value="P:L-arginine biosynthetic process via ornithine"/>
    <property type="evidence" value="ECO:0007669"/>
    <property type="project" value="UniProtKB-UniRule"/>
</dbReference>
<comment type="subcellular location">
    <subcellularLocation>
        <location evidence="9">Cytoplasm</location>
    </subcellularLocation>
</comment>
<dbReference type="SUPFAM" id="SSF53633">
    <property type="entry name" value="Carbamate kinase-like"/>
    <property type="match status" value="1"/>
</dbReference>
<dbReference type="InterPro" id="IPR037528">
    <property type="entry name" value="ArgB"/>
</dbReference>
<evidence type="ECO:0000256" key="3">
    <source>
        <dbReference type="ARBA" id="ARBA00022605"/>
    </source>
</evidence>
<comment type="catalytic activity">
    <reaction evidence="8 9">
        <text>N-acetyl-L-glutamate + ATP = N-acetyl-L-glutamyl 5-phosphate + ADP</text>
        <dbReference type="Rhea" id="RHEA:14629"/>
        <dbReference type="ChEBI" id="CHEBI:30616"/>
        <dbReference type="ChEBI" id="CHEBI:44337"/>
        <dbReference type="ChEBI" id="CHEBI:57936"/>
        <dbReference type="ChEBI" id="CHEBI:456216"/>
        <dbReference type="EC" id="2.7.2.8"/>
    </reaction>
</comment>
<comment type="similarity">
    <text evidence="9">Belongs to the acetylglutamate kinase family. ArgB subfamily.</text>
</comment>
<keyword evidence="12" id="KW-1185">Reference proteome</keyword>
<keyword evidence="7 9" id="KW-0067">ATP-binding</keyword>
<evidence type="ECO:0000256" key="1">
    <source>
        <dbReference type="ARBA" id="ARBA00004828"/>
    </source>
</evidence>
<keyword evidence="2 9" id="KW-0055">Arginine biosynthesis</keyword>
<name>A0A3D9KY89_MARFU</name>
<dbReference type="PANTHER" id="PTHR23342:SF0">
    <property type="entry name" value="N-ACETYLGLUTAMATE SYNTHASE, MITOCHONDRIAL"/>
    <property type="match status" value="1"/>
</dbReference>
<evidence type="ECO:0000256" key="5">
    <source>
        <dbReference type="ARBA" id="ARBA00022741"/>
    </source>
</evidence>
<dbReference type="GO" id="GO:0003991">
    <property type="term" value="F:acetylglutamate kinase activity"/>
    <property type="evidence" value="ECO:0007669"/>
    <property type="project" value="UniProtKB-UniRule"/>
</dbReference>
<keyword evidence="6 9" id="KW-0418">Kinase</keyword>
<feature type="binding site" evidence="9">
    <location>
        <begin position="42"/>
        <end position="43"/>
    </location>
    <ligand>
        <name>substrate</name>
    </ligand>
</feature>
<accession>A0A3D9KY89</accession>
<evidence type="ECO:0000256" key="6">
    <source>
        <dbReference type="ARBA" id="ARBA00022777"/>
    </source>
</evidence>
<evidence type="ECO:0000256" key="4">
    <source>
        <dbReference type="ARBA" id="ARBA00022679"/>
    </source>
</evidence>
<dbReference type="GO" id="GO:0005737">
    <property type="term" value="C:cytoplasm"/>
    <property type="evidence" value="ECO:0007669"/>
    <property type="project" value="UniProtKB-SubCell"/>
</dbReference>
<evidence type="ECO:0000256" key="8">
    <source>
        <dbReference type="ARBA" id="ARBA00048141"/>
    </source>
</evidence>
<dbReference type="Gene3D" id="3.40.1160.10">
    <property type="entry name" value="Acetylglutamate kinase-like"/>
    <property type="match status" value="1"/>
</dbReference>
<keyword evidence="4 9" id="KW-0808">Transferase</keyword>
<evidence type="ECO:0000313" key="12">
    <source>
        <dbReference type="Proteomes" id="UP000256779"/>
    </source>
</evidence>
<dbReference type="AlphaFoldDB" id="A0A3D9KY89"/>
<dbReference type="UniPathway" id="UPA00068">
    <property type="reaction ID" value="UER00107"/>
</dbReference>
<dbReference type="GO" id="GO:0005524">
    <property type="term" value="F:ATP binding"/>
    <property type="evidence" value="ECO:0007669"/>
    <property type="project" value="UniProtKB-UniRule"/>
</dbReference>
<feature type="binding site" evidence="9">
    <location>
        <position position="64"/>
    </location>
    <ligand>
        <name>substrate</name>
    </ligand>
</feature>
<gene>
    <name evidence="9" type="primary">argB</name>
    <name evidence="11" type="ORF">C7460_12640</name>
</gene>
<keyword evidence="9" id="KW-0963">Cytoplasm</keyword>
<reference evidence="11 12" key="1">
    <citation type="submission" date="2018-07" db="EMBL/GenBank/DDBJ databases">
        <title>Genomic Encyclopedia of Type Strains, Phase IV (KMG-IV): sequencing the most valuable type-strain genomes for metagenomic binning, comparative biology and taxonomic classification.</title>
        <authorList>
            <person name="Goeker M."/>
        </authorList>
    </citation>
    <scope>NUCLEOTIDE SEQUENCE [LARGE SCALE GENOMIC DNA]</scope>
    <source>
        <strain evidence="11 12">DSM 4134</strain>
    </source>
</reference>
<feature type="domain" description="Aspartate/glutamate/uridylate kinase" evidence="10">
    <location>
        <begin position="8"/>
        <end position="244"/>
    </location>
</feature>
<dbReference type="HAMAP" id="MF_00082">
    <property type="entry name" value="ArgB"/>
    <property type="match status" value="1"/>
</dbReference>
<feature type="site" description="Transition state stabilizer" evidence="9">
    <location>
        <position position="10"/>
    </location>
</feature>
<dbReference type="InterPro" id="IPR004662">
    <property type="entry name" value="AcgluKinase_fam"/>
</dbReference>
<organism evidence="11 12">
    <name type="scientific">Marinoscillum furvescens DSM 4134</name>
    <dbReference type="NCBI Taxonomy" id="1122208"/>
    <lineage>
        <taxon>Bacteria</taxon>
        <taxon>Pseudomonadati</taxon>
        <taxon>Bacteroidota</taxon>
        <taxon>Cytophagia</taxon>
        <taxon>Cytophagales</taxon>
        <taxon>Reichenbachiellaceae</taxon>
        <taxon>Marinoscillum</taxon>
    </lineage>
</organism>
<feature type="site" description="Transition state stabilizer" evidence="9">
    <location>
        <position position="226"/>
    </location>
</feature>
<keyword evidence="5 9" id="KW-0547">Nucleotide-binding</keyword>
<dbReference type="RefSeq" id="WP_115869998.1">
    <property type="nucleotide sequence ID" value="NZ_QREG01000026.1"/>
</dbReference>
<dbReference type="NCBIfam" id="TIGR00761">
    <property type="entry name" value="argB"/>
    <property type="match status" value="1"/>
</dbReference>
<comment type="caution">
    <text evidence="11">The sequence shown here is derived from an EMBL/GenBank/DDBJ whole genome shotgun (WGS) entry which is preliminary data.</text>
</comment>
<evidence type="ECO:0000256" key="2">
    <source>
        <dbReference type="ARBA" id="ARBA00022571"/>
    </source>
</evidence>
<keyword evidence="3 9" id="KW-0028">Amino-acid biosynthesis</keyword>
<dbReference type="CDD" id="cd04238">
    <property type="entry name" value="AAK_NAGK-like"/>
    <property type="match status" value="1"/>
</dbReference>
<evidence type="ECO:0000256" key="9">
    <source>
        <dbReference type="HAMAP-Rule" id="MF_00082"/>
    </source>
</evidence>
<dbReference type="PIRSF" id="PIRSF000728">
    <property type="entry name" value="NAGK"/>
    <property type="match status" value="1"/>
</dbReference>
<sequence length="259" mass="27724">MSKQPLHIIKIGGAVIENPEMKQAFLDGFVALEGLKILVHGGGRVATEIGEKLGLKANMVEGRRVTDDATVDLVTMVYGGLVNKQMIAQLQHLGVNAIGLTGADGNIIRSTKRPVKNGVDYGWVGDPQEVNVEFITDMMASKVTPVIAPLTHDGAGHILNTNADTMAGTLAAALADRFDVHLVLTFELDGVMRDVNDPTSLITPFKYSFFEELKASGAIHSGMIPKLENAFKALKGGAGSVRICKYDQIHTTNGSFLQV</sequence>
<dbReference type="EC" id="2.7.2.8" evidence="9"/>
<dbReference type="Pfam" id="PF00696">
    <property type="entry name" value="AA_kinase"/>
    <property type="match status" value="1"/>
</dbReference>
<comment type="function">
    <text evidence="9">Catalyzes the ATP-dependent phosphorylation of N-acetyl-L-glutamate.</text>
</comment>
<proteinExistence type="inferred from homology"/>
<comment type="pathway">
    <text evidence="1 9">Amino-acid biosynthesis; L-arginine biosynthesis; N(2)-acetyl-L-ornithine from L-glutamate: step 2/4.</text>
</comment>
<protein>
    <recommendedName>
        <fullName evidence="9">Acetylglutamate kinase</fullName>
        <ecNumber evidence="9">2.7.2.8</ecNumber>
    </recommendedName>
    <alternativeName>
        <fullName evidence="9">N-acetyl-L-glutamate 5-phosphotransferase</fullName>
    </alternativeName>
    <alternativeName>
        <fullName evidence="9">NAG kinase</fullName>
        <shortName evidence="9">NAGK</shortName>
    </alternativeName>
</protein>
<dbReference type="InterPro" id="IPR001048">
    <property type="entry name" value="Asp/Glu/Uridylate_kinase"/>
</dbReference>
<dbReference type="PANTHER" id="PTHR23342">
    <property type="entry name" value="N-ACETYLGLUTAMATE SYNTHASE"/>
    <property type="match status" value="1"/>
</dbReference>
<evidence type="ECO:0000259" key="10">
    <source>
        <dbReference type="Pfam" id="PF00696"/>
    </source>
</evidence>